<dbReference type="OMA" id="MREYCLA"/>
<organism evidence="2 3">
    <name type="scientific">Ceratopteris richardii</name>
    <name type="common">Triangle waterfern</name>
    <dbReference type="NCBI Taxonomy" id="49495"/>
    <lineage>
        <taxon>Eukaryota</taxon>
        <taxon>Viridiplantae</taxon>
        <taxon>Streptophyta</taxon>
        <taxon>Embryophyta</taxon>
        <taxon>Tracheophyta</taxon>
        <taxon>Polypodiopsida</taxon>
        <taxon>Polypodiidae</taxon>
        <taxon>Polypodiales</taxon>
        <taxon>Pteridineae</taxon>
        <taxon>Pteridaceae</taxon>
        <taxon>Parkerioideae</taxon>
        <taxon>Ceratopteris</taxon>
    </lineage>
</organism>
<evidence type="ECO:0000313" key="2">
    <source>
        <dbReference type="EMBL" id="KAH7424406.1"/>
    </source>
</evidence>
<comment type="caution">
    <text evidence="2">The sequence shown here is derived from an EMBL/GenBank/DDBJ whole genome shotgun (WGS) entry which is preliminary data.</text>
</comment>
<dbReference type="GO" id="GO:0004672">
    <property type="term" value="F:protein kinase activity"/>
    <property type="evidence" value="ECO:0007669"/>
    <property type="project" value="InterPro"/>
</dbReference>
<dbReference type="EMBL" id="CM035416">
    <property type="protein sequence ID" value="KAH7424406.1"/>
    <property type="molecule type" value="Genomic_DNA"/>
</dbReference>
<dbReference type="AlphaFoldDB" id="A0A8T2TRM9"/>
<feature type="domain" description="Protein kinase" evidence="1">
    <location>
        <begin position="88"/>
        <end position="434"/>
    </location>
</feature>
<proteinExistence type="predicted"/>
<protein>
    <recommendedName>
        <fullName evidence="1">Protein kinase domain-containing protein</fullName>
    </recommendedName>
</protein>
<name>A0A8T2TRM9_CERRI</name>
<evidence type="ECO:0000259" key="1">
    <source>
        <dbReference type="PROSITE" id="PS50011"/>
    </source>
</evidence>
<dbReference type="OrthoDB" id="1076at2759"/>
<reference evidence="2" key="1">
    <citation type="submission" date="2021-08" db="EMBL/GenBank/DDBJ databases">
        <title>WGS assembly of Ceratopteris richardii.</title>
        <authorList>
            <person name="Marchant D.B."/>
            <person name="Chen G."/>
            <person name="Jenkins J."/>
            <person name="Shu S."/>
            <person name="Leebens-Mack J."/>
            <person name="Grimwood J."/>
            <person name="Schmutz J."/>
            <person name="Soltis P."/>
            <person name="Soltis D."/>
            <person name="Chen Z.-H."/>
        </authorList>
    </citation>
    <scope>NUCLEOTIDE SEQUENCE</scope>
    <source>
        <strain evidence="2">Whitten #5841</strain>
        <tissue evidence="2">Leaf</tissue>
    </source>
</reference>
<keyword evidence="3" id="KW-1185">Reference proteome</keyword>
<dbReference type="PANTHER" id="PTHR36796:SF1">
    <property type="entry name" value="PROTEIN KINASE SUPERFAMILY PROTEIN"/>
    <property type="match status" value="1"/>
</dbReference>
<evidence type="ECO:0000313" key="3">
    <source>
        <dbReference type="Proteomes" id="UP000825935"/>
    </source>
</evidence>
<dbReference type="PROSITE" id="PS50011">
    <property type="entry name" value="PROTEIN_KINASE_DOM"/>
    <property type="match status" value="1"/>
</dbReference>
<gene>
    <name evidence="2" type="ORF">KP509_11G007400</name>
</gene>
<dbReference type="GO" id="GO:0009507">
    <property type="term" value="C:chloroplast"/>
    <property type="evidence" value="ECO:0007669"/>
    <property type="project" value="TreeGrafter"/>
</dbReference>
<dbReference type="InterPro" id="IPR011009">
    <property type="entry name" value="Kinase-like_dom_sf"/>
</dbReference>
<dbReference type="SMART" id="SM00220">
    <property type="entry name" value="S_TKc"/>
    <property type="match status" value="1"/>
</dbReference>
<sequence>MAHQLAIGSSFLPTRWPTTSTPLRKHCKRRWRPVVITAIEICRADDLEVGRLVGTFGYMNVTSYAPPQKGNFSTSEPVGLDQREFERRMSFQEFGEGGVQVRVYTGRFIRGPRSGTRVLLKAYPGRNAGSVEADAMAANELATHAVLQEASKEFCPHIALLLGGFQTLTGEQWLVFQDRGQLTAADYAKAAGLATTDRRAVGNWEFLDYLDYSRPIQRRRIFIIKMLRGIFGGLSYMHSNGRLHQSLGPSSVLINTLSESDVYSLLPQLRDMAFSVDISDEEIFRGHRSGLAWRQQILDGRSDDVSIGSATAALADGLWRRARSAGALTPLERKAFGIADDIYAAGLLMAYIIFVSLCKSGSVDGPSLQRLFESTFQLDLQAAREYCLADDNWIEAIKFLDLGDGAGWEVLQAMLNPDYRQRPIAEAVLNHRFMTGAVLF</sequence>
<dbReference type="InterPro" id="IPR000719">
    <property type="entry name" value="Prot_kinase_dom"/>
</dbReference>
<dbReference type="SUPFAM" id="SSF56112">
    <property type="entry name" value="Protein kinase-like (PK-like)"/>
    <property type="match status" value="1"/>
</dbReference>
<dbReference type="GO" id="GO:0005524">
    <property type="term" value="F:ATP binding"/>
    <property type="evidence" value="ECO:0007669"/>
    <property type="project" value="InterPro"/>
</dbReference>
<accession>A0A8T2TRM9</accession>
<dbReference type="PANTHER" id="PTHR36796">
    <property type="entry name" value="PROTEIN KINASE SUPERFAMILY PROTEIN"/>
    <property type="match status" value="1"/>
</dbReference>
<dbReference type="Proteomes" id="UP000825935">
    <property type="component" value="Chromosome 11"/>
</dbReference>
<dbReference type="Gene3D" id="1.10.510.10">
    <property type="entry name" value="Transferase(Phosphotransferase) domain 1"/>
    <property type="match status" value="1"/>
</dbReference>